<dbReference type="VEuPathDB" id="FungiDB:RhiirA1_542715"/>
<name>A0A2I1GXG8_9GLOM</name>
<dbReference type="EMBL" id="LLXI01001002">
    <property type="protein sequence ID" value="PKY51327.1"/>
    <property type="molecule type" value="Genomic_DNA"/>
</dbReference>
<accession>A0A2I1GXG8</accession>
<dbReference type="VEuPathDB" id="FungiDB:FUN_003490"/>
<dbReference type="VEuPathDB" id="FungiDB:RhiirA1_459379"/>
<gene>
    <name evidence="1" type="ORF">RhiirA4_468292</name>
</gene>
<keyword evidence="2" id="KW-1185">Reference proteome</keyword>
<evidence type="ECO:0000313" key="1">
    <source>
        <dbReference type="EMBL" id="PKY51327.1"/>
    </source>
</evidence>
<dbReference type="AlphaFoldDB" id="A0A2I1GXG8"/>
<dbReference type="VEuPathDB" id="FungiDB:RhiirFUN_007538"/>
<comment type="caution">
    <text evidence="1">The sequence shown here is derived from an EMBL/GenBank/DDBJ whole genome shotgun (WGS) entry which is preliminary data.</text>
</comment>
<proteinExistence type="predicted"/>
<protein>
    <submittedName>
        <fullName evidence="1">Uncharacterized protein</fullName>
    </submittedName>
</protein>
<dbReference type="VEuPathDB" id="FungiDB:RhiirA1_109976"/>
<sequence>MKELQSGQAGSNILHDQLQVRLETQEVNWPYLKEELERHGMKLGPATVLADFAKECKEKKLKSFSSYKTKKDLNEVLEKYEIVSGDIIRIPLFIPPPPNLSYALRHSPYGSSCSRGQTKSGDCGYLLQCRSACDMNIKYNKKNIEGIYSTSSTEDALKDDTELRRNVKRVLEVIVGKLKDRVEGSEEPATKKRCVEEITRKNRRHKSAVIKYRPPFLNGLELDAFFQKYRIALEVQGAQHRLHSTSWYKDVKKLEYIVNRDRQKRCICLESG</sequence>
<evidence type="ECO:0000313" key="2">
    <source>
        <dbReference type="Proteomes" id="UP000234323"/>
    </source>
</evidence>
<organism evidence="1 2">
    <name type="scientific">Rhizophagus irregularis</name>
    <dbReference type="NCBI Taxonomy" id="588596"/>
    <lineage>
        <taxon>Eukaryota</taxon>
        <taxon>Fungi</taxon>
        <taxon>Fungi incertae sedis</taxon>
        <taxon>Mucoromycota</taxon>
        <taxon>Glomeromycotina</taxon>
        <taxon>Glomeromycetes</taxon>
        <taxon>Glomerales</taxon>
        <taxon>Glomeraceae</taxon>
        <taxon>Rhizophagus</taxon>
    </lineage>
</organism>
<dbReference type="Proteomes" id="UP000234323">
    <property type="component" value="Unassembled WGS sequence"/>
</dbReference>
<dbReference type="VEuPathDB" id="FungiDB:FUN_011737"/>
<reference evidence="1 2" key="1">
    <citation type="submission" date="2015-10" db="EMBL/GenBank/DDBJ databases">
        <title>Genome analyses suggest a sexual origin of heterokaryosis in a supposedly ancient asexual fungus.</title>
        <authorList>
            <person name="Ropars J."/>
            <person name="Sedzielewska K."/>
            <person name="Noel J."/>
            <person name="Charron P."/>
            <person name="Farinelli L."/>
            <person name="Marton T."/>
            <person name="Kruger M."/>
            <person name="Pelin A."/>
            <person name="Brachmann A."/>
            <person name="Corradi N."/>
        </authorList>
    </citation>
    <scope>NUCLEOTIDE SEQUENCE [LARGE SCALE GENOMIC DNA]</scope>
    <source>
        <strain evidence="1 2">A4</strain>
    </source>
</reference>